<dbReference type="PROSITE" id="PS51324">
    <property type="entry name" value="ERV_ALR"/>
    <property type="match status" value="1"/>
</dbReference>
<dbReference type="Gene3D" id="1.20.120.310">
    <property type="entry name" value="ERV/ALR sulfhydryl oxidase domain"/>
    <property type="match status" value="1"/>
</dbReference>
<dbReference type="SUPFAM" id="SSF69000">
    <property type="entry name" value="FAD-dependent thiol oxidase"/>
    <property type="match status" value="1"/>
</dbReference>
<dbReference type="EMBL" id="BNJQ01000017">
    <property type="protein sequence ID" value="GHP07486.1"/>
    <property type="molecule type" value="Genomic_DNA"/>
</dbReference>
<dbReference type="InterPro" id="IPR036774">
    <property type="entry name" value="ERV/ALR_sulphydryl_oxid_sf"/>
</dbReference>
<keyword evidence="3" id="KW-0732">Signal</keyword>
<dbReference type="Proteomes" id="UP000660262">
    <property type="component" value="Unassembled WGS sequence"/>
</dbReference>
<evidence type="ECO:0000259" key="10">
    <source>
        <dbReference type="PROSITE" id="PS51352"/>
    </source>
</evidence>
<feature type="domain" description="ERV/ALR sulfhydryl oxidase" evidence="9">
    <location>
        <begin position="389"/>
        <end position="493"/>
    </location>
</feature>
<proteinExistence type="predicted"/>
<keyword evidence="6" id="KW-1015">Disulfide bond</keyword>
<organism evidence="11 12">
    <name type="scientific">Pycnococcus provasolii</name>
    <dbReference type="NCBI Taxonomy" id="41880"/>
    <lineage>
        <taxon>Eukaryota</taxon>
        <taxon>Viridiplantae</taxon>
        <taxon>Chlorophyta</taxon>
        <taxon>Pseudoscourfieldiophyceae</taxon>
        <taxon>Pseudoscourfieldiales</taxon>
        <taxon>Pycnococcaceae</taxon>
        <taxon>Pycnococcus</taxon>
    </lineage>
</organism>
<evidence type="ECO:0000256" key="2">
    <source>
        <dbReference type="ARBA" id="ARBA00022630"/>
    </source>
</evidence>
<sequence length="617" mass="65231">MFMDSPMVVTTPMTTSMPSSSLLRLRAVPLGAVFLFCAVMLFGLGPGGGGASIGMGDGIGMVGAAATRLGPMGGGGGGGHSKEVDADGMPLAAHAALQAAEATFEAVLVSLTKGTDDSEEEGPHVLMELYASWCPHCRHYAPEYDVIARAINFNIDSAKRVHVLRVDCAHNNALCEKYEISGYPSIVFGTVSAVKRVGMGEVRFSQQKDAILVKERKPGAVIKFVNGKLGTAFSEETANSAASSTAAPTPRAVTLRGGGEAQGIPTTQTMSVALRRQAADTRDAELATVMMSSLIFGHTAASASKLPPLPAANRQPLLKWYGVLARHHPVTACRSGAKSVVNAIYTHWVDGQEGRPDHLAAVPVCGAGGAKMPEHHSQFPDDAWQDCRGTTEGGRGFTCGLWQLFHAVAVDAAVKQLDDGKALMEALDAYVRNFFGCQVCRDHFLTLIASAQVRTARDFALWLWRSHNVVNDRLAAEEAEGGDGDPSFPKVTWPGRMQCPACYKDDTWNEDAVLAFLIRYYAGAAEADPSTTIKSPSPSARAAFSDYGGGGGGRSDSLADGTSNHAMYVGGSVLVAIGLVAWCVRTRGPTRARAWTKHRLSLLPSSYHVGVGLAKAL</sequence>
<keyword evidence="7" id="KW-0325">Glycoprotein</keyword>
<keyword evidence="5 8" id="KW-0560">Oxidoreductase</keyword>
<evidence type="ECO:0000256" key="6">
    <source>
        <dbReference type="ARBA" id="ARBA00023157"/>
    </source>
</evidence>
<accession>A0A830HJD1</accession>
<comment type="cofactor">
    <cofactor evidence="1 8">
        <name>FAD</name>
        <dbReference type="ChEBI" id="CHEBI:57692"/>
    </cofactor>
</comment>
<dbReference type="GO" id="GO:0005615">
    <property type="term" value="C:extracellular space"/>
    <property type="evidence" value="ECO:0007669"/>
    <property type="project" value="TreeGrafter"/>
</dbReference>
<evidence type="ECO:0000256" key="4">
    <source>
        <dbReference type="ARBA" id="ARBA00022827"/>
    </source>
</evidence>
<evidence type="ECO:0000256" key="8">
    <source>
        <dbReference type="RuleBase" id="RU371123"/>
    </source>
</evidence>
<keyword evidence="4 8" id="KW-0274">FAD</keyword>
<dbReference type="InterPro" id="IPR013766">
    <property type="entry name" value="Thioredoxin_domain"/>
</dbReference>
<dbReference type="GO" id="GO:0000139">
    <property type="term" value="C:Golgi membrane"/>
    <property type="evidence" value="ECO:0007669"/>
    <property type="project" value="TreeGrafter"/>
</dbReference>
<evidence type="ECO:0000256" key="1">
    <source>
        <dbReference type="ARBA" id="ARBA00001974"/>
    </source>
</evidence>
<dbReference type="Pfam" id="PF04777">
    <property type="entry name" value="Evr1_Alr"/>
    <property type="match status" value="1"/>
</dbReference>
<dbReference type="PANTHER" id="PTHR22897">
    <property type="entry name" value="QUIESCIN Q6-RELATED SULFHYDRYL OXIDASE"/>
    <property type="match status" value="1"/>
</dbReference>
<feature type="domain" description="Thioredoxin" evidence="10">
    <location>
        <begin position="93"/>
        <end position="230"/>
    </location>
</feature>
<dbReference type="SUPFAM" id="SSF52833">
    <property type="entry name" value="Thioredoxin-like"/>
    <property type="match status" value="1"/>
</dbReference>
<dbReference type="GO" id="GO:0006457">
    <property type="term" value="P:protein folding"/>
    <property type="evidence" value="ECO:0007669"/>
    <property type="project" value="TreeGrafter"/>
</dbReference>
<dbReference type="Gene3D" id="3.40.30.10">
    <property type="entry name" value="Glutaredoxin"/>
    <property type="match status" value="1"/>
</dbReference>
<evidence type="ECO:0000313" key="11">
    <source>
        <dbReference type="EMBL" id="GHP07486.1"/>
    </source>
</evidence>
<dbReference type="PANTHER" id="PTHR22897:SF8">
    <property type="entry name" value="SULFHYDRYL OXIDASE"/>
    <property type="match status" value="1"/>
</dbReference>
<dbReference type="Pfam" id="PF00085">
    <property type="entry name" value="Thioredoxin"/>
    <property type="match status" value="1"/>
</dbReference>
<dbReference type="AlphaFoldDB" id="A0A830HJD1"/>
<reference evidence="11" key="1">
    <citation type="submission" date="2020-10" db="EMBL/GenBank/DDBJ databases">
        <title>Unveiling of a novel bifunctional photoreceptor, Dualchrome1, isolated from a cosmopolitan green alga.</title>
        <authorList>
            <person name="Suzuki S."/>
            <person name="Kawachi M."/>
        </authorList>
    </citation>
    <scope>NUCLEOTIDE SEQUENCE</scope>
    <source>
        <strain evidence="11">NIES 2893</strain>
    </source>
</reference>
<dbReference type="InterPro" id="IPR017905">
    <property type="entry name" value="ERV/ALR_sulphydryl_oxidase"/>
</dbReference>
<comment type="caution">
    <text evidence="11">The sequence shown here is derived from an EMBL/GenBank/DDBJ whole genome shotgun (WGS) entry which is preliminary data.</text>
</comment>
<keyword evidence="12" id="KW-1185">Reference proteome</keyword>
<evidence type="ECO:0000256" key="3">
    <source>
        <dbReference type="ARBA" id="ARBA00022729"/>
    </source>
</evidence>
<protein>
    <recommendedName>
        <fullName evidence="8">Sulfhydryl oxidase</fullName>
        <ecNumber evidence="8">1.8.3.2</ecNumber>
    </recommendedName>
</protein>
<dbReference type="GO" id="GO:0003756">
    <property type="term" value="F:protein disulfide isomerase activity"/>
    <property type="evidence" value="ECO:0007669"/>
    <property type="project" value="TreeGrafter"/>
</dbReference>
<keyword evidence="8" id="KW-0472">Membrane</keyword>
<keyword evidence="8" id="KW-0812">Transmembrane</keyword>
<evidence type="ECO:0000256" key="7">
    <source>
        <dbReference type="ARBA" id="ARBA00023180"/>
    </source>
</evidence>
<evidence type="ECO:0000313" key="12">
    <source>
        <dbReference type="Proteomes" id="UP000660262"/>
    </source>
</evidence>
<dbReference type="InterPro" id="IPR017937">
    <property type="entry name" value="Thioredoxin_CS"/>
</dbReference>
<name>A0A830HJD1_9CHLO</name>
<dbReference type="CDD" id="cd02961">
    <property type="entry name" value="PDI_a_family"/>
    <property type="match status" value="1"/>
</dbReference>
<keyword evidence="2 8" id="KW-0285">Flavoprotein</keyword>
<gene>
    <name evidence="11" type="ORF">PPROV_000622800</name>
</gene>
<dbReference type="EC" id="1.8.3.2" evidence="8"/>
<evidence type="ECO:0000259" key="9">
    <source>
        <dbReference type="PROSITE" id="PS51324"/>
    </source>
</evidence>
<dbReference type="OrthoDB" id="59470at2759"/>
<dbReference type="PROSITE" id="PS00194">
    <property type="entry name" value="THIOREDOXIN_1"/>
    <property type="match status" value="1"/>
</dbReference>
<dbReference type="InterPro" id="IPR039798">
    <property type="entry name" value="Sulfhydryl_oxidase"/>
</dbReference>
<feature type="transmembrane region" description="Helical" evidence="8">
    <location>
        <begin position="565"/>
        <end position="584"/>
    </location>
</feature>
<keyword evidence="8" id="KW-1133">Transmembrane helix</keyword>
<dbReference type="PROSITE" id="PS51352">
    <property type="entry name" value="THIOREDOXIN_2"/>
    <property type="match status" value="1"/>
</dbReference>
<dbReference type="InterPro" id="IPR036249">
    <property type="entry name" value="Thioredoxin-like_sf"/>
</dbReference>
<evidence type="ECO:0000256" key="5">
    <source>
        <dbReference type="ARBA" id="ARBA00023002"/>
    </source>
</evidence>
<comment type="catalytic activity">
    <reaction evidence="8">
        <text>2 R'C(R)SH + O2 = R'C(R)S-S(R)CR' + H2O2</text>
        <dbReference type="Rhea" id="RHEA:17357"/>
        <dbReference type="ChEBI" id="CHEBI:15379"/>
        <dbReference type="ChEBI" id="CHEBI:16240"/>
        <dbReference type="ChEBI" id="CHEBI:16520"/>
        <dbReference type="ChEBI" id="CHEBI:17412"/>
        <dbReference type="EC" id="1.8.3.2"/>
    </reaction>
</comment>
<dbReference type="GO" id="GO:0016971">
    <property type="term" value="F:flavin-dependent sulfhydryl oxidase activity"/>
    <property type="evidence" value="ECO:0007669"/>
    <property type="project" value="InterPro"/>
</dbReference>